<comment type="similarity">
    <text evidence="2 12">Belongs to the fatty acid desaturase type 1 family.</text>
</comment>
<evidence type="ECO:0000313" key="17">
    <source>
        <dbReference type="Proteomes" id="UP000092444"/>
    </source>
</evidence>
<dbReference type="CDD" id="cd03505">
    <property type="entry name" value="Delta9-FADS-like"/>
    <property type="match status" value="1"/>
</dbReference>
<keyword evidence="3 12" id="KW-0444">Lipid biosynthesis</keyword>
<dbReference type="EnsemblMetazoa" id="GMOY001578-RA">
    <property type="protein sequence ID" value="GMOY001578-PA"/>
    <property type="gene ID" value="GMOY001578"/>
</dbReference>
<feature type="domain" description="Fatty acid desaturase" evidence="15">
    <location>
        <begin position="77"/>
        <end position="285"/>
    </location>
</feature>
<evidence type="ECO:0000256" key="8">
    <source>
        <dbReference type="ARBA" id="ARBA00023004"/>
    </source>
</evidence>
<dbReference type="PhylomeDB" id="A0A1B0FDB4"/>
<dbReference type="InterPro" id="IPR015876">
    <property type="entry name" value="Acyl-CoA_DS"/>
</dbReference>
<evidence type="ECO:0000313" key="16">
    <source>
        <dbReference type="EnsemblMetazoa" id="GMOY001578-PA"/>
    </source>
</evidence>
<comment type="subcellular location">
    <subcellularLocation>
        <location evidence="1">Membrane</location>
        <topology evidence="1">Multi-pass membrane protein</topology>
    </subcellularLocation>
</comment>
<dbReference type="GO" id="GO:0005789">
    <property type="term" value="C:endoplasmic reticulum membrane"/>
    <property type="evidence" value="ECO:0007669"/>
    <property type="project" value="TreeGrafter"/>
</dbReference>
<keyword evidence="10 14" id="KW-0472">Membrane</keyword>
<accession>A0A1B0FDB4</accession>
<organism evidence="16 17">
    <name type="scientific">Glossina morsitans morsitans</name>
    <name type="common">Savannah tsetse fly</name>
    <dbReference type="NCBI Taxonomy" id="37546"/>
    <lineage>
        <taxon>Eukaryota</taxon>
        <taxon>Metazoa</taxon>
        <taxon>Ecdysozoa</taxon>
        <taxon>Arthropoda</taxon>
        <taxon>Hexapoda</taxon>
        <taxon>Insecta</taxon>
        <taxon>Pterygota</taxon>
        <taxon>Neoptera</taxon>
        <taxon>Endopterygota</taxon>
        <taxon>Diptera</taxon>
        <taxon>Brachycera</taxon>
        <taxon>Muscomorpha</taxon>
        <taxon>Hippoboscoidea</taxon>
        <taxon>Glossinidae</taxon>
        <taxon>Glossina</taxon>
    </lineage>
</organism>
<evidence type="ECO:0000256" key="5">
    <source>
        <dbReference type="ARBA" id="ARBA00022832"/>
    </source>
</evidence>
<name>A0A1B0FDB4_GLOMM</name>
<evidence type="ECO:0000256" key="14">
    <source>
        <dbReference type="SAM" id="Phobius"/>
    </source>
</evidence>
<protein>
    <recommendedName>
        <fullName evidence="15">Fatty acid desaturase domain-containing protein</fullName>
    </recommendedName>
</protein>
<dbReference type="PRINTS" id="PR00075">
    <property type="entry name" value="FACDDSATRASE"/>
</dbReference>
<dbReference type="InterPro" id="IPR005804">
    <property type="entry name" value="FA_desaturase_dom"/>
</dbReference>
<keyword evidence="9" id="KW-0443">Lipid metabolism</keyword>
<reference evidence="16" key="1">
    <citation type="submission" date="2020-05" db="UniProtKB">
        <authorList>
            <consortium name="EnsemblMetazoa"/>
        </authorList>
    </citation>
    <scope>IDENTIFICATION</scope>
    <source>
        <strain evidence="16">Yale</strain>
    </source>
</reference>
<evidence type="ECO:0000256" key="2">
    <source>
        <dbReference type="ARBA" id="ARBA00009295"/>
    </source>
</evidence>
<evidence type="ECO:0000256" key="1">
    <source>
        <dbReference type="ARBA" id="ARBA00004141"/>
    </source>
</evidence>
<feature type="transmembrane region" description="Helical" evidence="14">
    <location>
        <begin position="55"/>
        <end position="76"/>
    </location>
</feature>
<dbReference type="GO" id="GO:0004768">
    <property type="term" value="F:stearoyl-CoA 9-desaturase activity"/>
    <property type="evidence" value="ECO:0007669"/>
    <property type="project" value="TreeGrafter"/>
</dbReference>
<dbReference type="PANTHER" id="PTHR11351:SF31">
    <property type="entry name" value="DESATURASE 1, ISOFORM A-RELATED"/>
    <property type="match status" value="1"/>
</dbReference>
<evidence type="ECO:0000256" key="7">
    <source>
        <dbReference type="ARBA" id="ARBA00023002"/>
    </source>
</evidence>
<keyword evidence="8" id="KW-0408">Iron</keyword>
<dbReference type="VEuPathDB" id="VectorBase:GMOY001578"/>
<dbReference type="Proteomes" id="UP000092444">
    <property type="component" value="Unassembled WGS sequence"/>
</dbReference>
<evidence type="ECO:0000256" key="6">
    <source>
        <dbReference type="ARBA" id="ARBA00022989"/>
    </source>
</evidence>
<feature type="transmembrane region" description="Helical" evidence="14">
    <location>
        <begin position="197"/>
        <end position="216"/>
    </location>
</feature>
<keyword evidence="17" id="KW-1185">Reference proteome</keyword>
<dbReference type="STRING" id="37546.A0A1B0FDB4"/>
<dbReference type="PANTHER" id="PTHR11351">
    <property type="entry name" value="ACYL-COA DESATURASE"/>
    <property type="match status" value="1"/>
</dbReference>
<evidence type="ECO:0000256" key="11">
    <source>
        <dbReference type="ARBA" id="ARBA00023160"/>
    </source>
</evidence>
<proteinExistence type="inferred from homology"/>
<feature type="compositionally biased region" description="Acidic residues" evidence="13">
    <location>
        <begin position="342"/>
        <end position="373"/>
    </location>
</feature>
<evidence type="ECO:0000256" key="4">
    <source>
        <dbReference type="ARBA" id="ARBA00022692"/>
    </source>
</evidence>
<evidence type="ECO:0000256" key="3">
    <source>
        <dbReference type="ARBA" id="ARBA00022516"/>
    </source>
</evidence>
<evidence type="ECO:0000256" key="9">
    <source>
        <dbReference type="ARBA" id="ARBA00023098"/>
    </source>
</evidence>
<keyword evidence="7 12" id="KW-0560">Oxidoreductase</keyword>
<sequence>MIEVMSPRENSVSNSSGTGVLFESDADTADGDLSADRSQLKKVEERKFKLVWRNIILLFLMHVLALYGVYLFIFHAKWPTRFFTLILYWMAMLSITAGSHRLWSHRSYKAKWPLRALFVFFNLTSLQHSCLHWARDHRVHHKFSDTDADPHNSSRGFFFSHVGWILIEKSPLVVAKGKSLDLSDLYADRILMFEHKYYFKLMPIIALVLPAIIPMYMWNESFINAFCVPVMLRLVILLNGQWSINSVTHMFGWRPYDKNINPTQSVGVSIVCLGEGWHNYHHAFPWDYRAAEWGGSSVNLAAAFIELCAKIGWAYDLKTVSPEMIEKRVKRTGDGTHAIWGWDDDNDDDDDNNDDDDDDDDDDIVDDENDGNMDDGGIKVWQKGFTTKLLLHCDNQAKCLYC</sequence>
<comment type="cofactor">
    <cofactor evidence="12">
        <name>Fe(2+)</name>
        <dbReference type="ChEBI" id="CHEBI:29033"/>
    </cofactor>
</comment>
<dbReference type="GO" id="GO:0006636">
    <property type="term" value="P:unsaturated fatty acid biosynthetic process"/>
    <property type="evidence" value="ECO:0007669"/>
    <property type="project" value="TreeGrafter"/>
</dbReference>
<evidence type="ECO:0000256" key="10">
    <source>
        <dbReference type="ARBA" id="ARBA00023136"/>
    </source>
</evidence>
<dbReference type="GO" id="GO:0005506">
    <property type="term" value="F:iron ion binding"/>
    <property type="evidence" value="ECO:0007669"/>
    <property type="project" value="TreeGrafter"/>
</dbReference>
<dbReference type="EMBL" id="CCAG010007283">
    <property type="status" value="NOT_ANNOTATED_CDS"/>
    <property type="molecule type" value="Genomic_DNA"/>
</dbReference>
<keyword evidence="5" id="KW-0276">Fatty acid metabolism</keyword>
<keyword evidence="4 12" id="KW-0812">Transmembrane</keyword>
<keyword evidence="6 14" id="KW-1133">Transmembrane helix</keyword>
<evidence type="ECO:0000256" key="12">
    <source>
        <dbReference type="RuleBase" id="RU000581"/>
    </source>
</evidence>
<dbReference type="Pfam" id="PF00487">
    <property type="entry name" value="FA_desaturase"/>
    <property type="match status" value="1"/>
</dbReference>
<keyword evidence="11 12" id="KW-0275">Fatty acid biosynthesis</keyword>
<evidence type="ECO:0000256" key="13">
    <source>
        <dbReference type="SAM" id="MobiDB-lite"/>
    </source>
</evidence>
<feature type="transmembrane region" description="Helical" evidence="14">
    <location>
        <begin position="82"/>
        <end position="103"/>
    </location>
</feature>
<dbReference type="AlphaFoldDB" id="A0A1B0FDB4"/>
<evidence type="ECO:0000259" key="15">
    <source>
        <dbReference type="Pfam" id="PF00487"/>
    </source>
</evidence>
<feature type="region of interest" description="Disordered" evidence="13">
    <location>
        <begin position="339"/>
        <end position="376"/>
    </location>
</feature>
<comment type="domain">
    <text evidence="12">The histidine box domains are involved in binding the catalytic metal ions.</text>
</comment>